<dbReference type="PANTHER" id="PTHR11814">
    <property type="entry name" value="SULFATE TRANSPORTER"/>
    <property type="match status" value="1"/>
</dbReference>
<dbReference type="SUPFAM" id="SSF52091">
    <property type="entry name" value="SpoIIaa-like"/>
    <property type="match status" value="1"/>
</dbReference>
<dbReference type="Gene3D" id="3.30.750.24">
    <property type="entry name" value="STAS domain"/>
    <property type="match status" value="1"/>
</dbReference>
<feature type="transmembrane region" description="Helical" evidence="5">
    <location>
        <begin position="359"/>
        <end position="378"/>
    </location>
</feature>
<evidence type="ECO:0000256" key="3">
    <source>
        <dbReference type="ARBA" id="ARBA00022989"/>
    </source>
</evidence>
<proteinExistence type="predicted"/>
<evidence type="ECO:0000256" key="1">
    <source>
        <dbReference type="ARBA" id="ARBA00004141"/>
    </source>
</evidence>
<feature type="transmembrane region" description="Helical" evidence="5">
    <location>
        <begin position="213"/>
        <end position="239"/>
    </location>
</feature>
<dbReference type="CDD" id="cd07042">
    <property type="entry name" value="STAS_SulP_like_sulfate_transporter"/>
    <property type="match status" value="1"/>
</dbReference>
<dbReference type="RefSeq" id="WP_170053228.1">
    <property type="nucleotide sequence ID" value="NZ_JABBKX010000002.1"/>
</dbReference>
<dbReference type="Pfam" id="PF00916">
    <property type="entry name" value="Sulfate_transp"/>
    <property type="match status" value="1"/>
</dbReference>
<dbReference type="Pfam" id="PF01740">
    <property type="entry name" value="STAS"/>
    <property type="match status" value="1"/>
</dbReference>
<evidence type="ECO:0000313" key="8">
    <source>
        <dbReference type="Proteomes" id="UP000548582"/>
    </source>
</evidence>
<feature type="transmembrane region" description="Helical" evidence="5">
    <location>
        <begin position="390"/>
        <end position="419"/>
    </location>
</feature>
<dbReference type="InterPro" id="IPR002645">
    <property type="entry name" value="STAS_dom"/>
</dbReference>
<feature type="transmembrane region" description="Helical" evidence="5">
    <location>
        <begin position="58"/>
        <end position="74"/>
    </location>
</feature>
<evidence type="ECO:0000259" key="6">
    <source>
        <dbReference type="PROSITE" id="PS50801"/>
    </source>
</evidence>
<comment type="caution">
    <text evidence="7">The sequence shown here is derived from an EMBL/GenBank/DDBJ whole genome shotgun (WGS) entry which is preliminary data.</text>
</comment>
<feature type="domain" description="STAS" evidence="6">
    <location>
        <begin position="444"/>
        <end position="554"/>
    </location>
</feature>
<keyword evidence="8" id="KW-1185">Reference proteome</keyword>
<organism evidence="7 8">
    <name type="scientific">Neoroseomonas marina</name>
    <dbReference type="NCBI Taxonomy" id="1232220"/>
    <lineage>
        <taxon>Bacteria</taxon>
        <taxon>Pseudomonadati</taxon>
        <taxon>Pseudomonadota</taxon>
        <taxon>Alphaproteobacteria</taxon>
        <taxon>Acetobacterales</taxon>
        <taxon>Acetobacteraceae</taxon>
        <taxon>Neoroseomonas</taxon>
    </lineage>
</organism>
<keyword evidence="4 5" id="KW-0472">Membrane</keyword>
<dbReference type="InterPro" id="IPR001902">
    <property type="entry name" value="SLC26A/SulP_fam"/>
</dbReference>
<dbReference type="AlphaFoldDB" id="A0A848EBT5"/>
<evidence type="ECO:0000313" key="7">
    <source>
        <dbReference type="EMBL" id="NMJ40979.1"/>
    </source>
</evidence>
<feature type="transmembrane region" description="Helical" evidence="5">
    <location>
        <begin position="259"/>
        <end position="282"/>
    </location>
</feature>
<dbReference type="GO" id="GO:0055085">
    <property type="term" value="P:transmembrane transport"/>
    <property type="evidence" value="ECO:0007669"/>
    <property type="project" value="InterPro"/>
</dbReference>
<evidence type="ECO:0000256" key="5">
    <source>
        <dbReference type="SAM" id="Phobius"/>
    </source>
</evidence>
<dbReference type="GO" id="GO:0016020">
    <property type="term" value="C:membrane"/>
    <property type="evidence" value="ECO:0007669"/>
    <property type="project" value="UniProtKB-SubCell"/>
</dbReference>
<name>A0A848EBT5_9PROT</name>
<keyword evidence="3 5" id="KW-1133">Transmembrane helix</keyword>
<protein>
    <submittedName>
        <fullName evidence="7">STAS domain-containing protein</fullName>
    </submittedName>
</protein>
<dbReference type="PROSITE" id="PS50801">
    <property type="entry name" value="STAS"/>
    <property type="match status" value="1"/>
</dbReference>
<sequence length="554" mass="56312">MADAAAPAEDAAMVLPGWIRSVTGATLRADLVAGLMLAAYMVPAALADAAIAGLPPQAGLHACIFAGAVFWLFSGSSRTVVTVTTGLSLLLGQTVAEMSGGDPARHAALIAAATLWAGAFAALGWALGAGVLARFVSDTVMLGFKCGLALHLAAAQLPKLLGFAGHGEDFFARVVHLVLHVGETNRASLLIGSVALAGLLVGKALAPTRPVALIVVVAGILAGAVLDLAPHGVSLVGTVPRGLPMPGLPDVSRADLRDTLPVGLACFLLAIVETSAVARMFARREGQRYDAGRDMLALAAANLAAGLGRGLAVSGGSSQSVVNEEAGARTPLSGLFAAGALLVVAVSLTGLLATLPQPVLAAMVLAAVTGLIDIKGLVRAWRFRHSEGLVALAALGGVLAAGLLQGVLIGATLSVVLMLRSALRPAVAELGRVPGTDVFADLAHRPDALRQPGVLVLRCRSAVLYMNAEHVMDATQALLAARPDPVHRVVFDMTAVTAIDLPGAEMFLELRRALADRGIALVLAGLRDTEAATLAQAGYDGGLEPHRGVAEVLV</sequence>
<evidence type="ECO:0000256" key="4">
    <source>
        <dbReference type="ARBA" id="ARBA00023136"/>
    </source>
</evidence>
<dbReference type="InterPro" id="IPR036513">
    <property type="entry name" value="STAS_dom_sf"/>
</dbReference>
<feature type="transmembrane region" description="Helical" evidence="5">
    <location>
        <begin position="332"/>
        <end position="352"/>
    </location>
</feature>
<evidence type="ECO:0000256" key="2">
    <source>
        <dbReference type="ARBA" id="ARBA00022692"/>
    </source>
</evidence>
<feature type="transmembrane region" description="Helical" evidence="5">
    <location>
        <begin position="108"/>
        <end position="133"/>
    </location>
</feature>
<feature type="transmembrane region" description="Helical" evidence="5">
    <location>
        <begin position="31"/>
        <end position="51"/>
    </location>
</feature>
<accession>A0A848EBT5</accession>
<comment type="subcellular location">
    <subcellularLocation>
        <location evidence="1">Membrane</location>
        <topology evidence="1">Multi-pass membrane protein</topology>
    </subcellularLocation>
</comment>
<keyword evidence="2 5" id="KW-0812">Transmembrane</keyword>
<feature type="transmembrane region" description="Helical" evidence="5">
    <location>
        <begin position="187"/>
        <end position="206"/>
    </location>
</feature>
<dbReference type="EMBL" id="JABBKX010000002">
    <property type="protein sequence ID" value="NMJ40979.1"/>
    <property type="molecule type" value="Genomic_DNA"/>
</dbReference>
<dbReference type="Proteomes" id="UP000548582">
    <property type="component" value="Unassembled WGS sequence"/>
</dbReference>
<gene>
    <name evidence="7" type="ORF">GWK16_06990</name>
</gene>
<dbReference type="InterPro" id="IPR011547">
    <property type="entry name" value="SLC26A/SulP_dom"/>
</dbReference>
<reference evidence="7 8" key="1">
    <citation type="submission" date="2020-03" db="EMBL/GenBank/DDBJ databases">
        <authorList>
            <person name="Sun Q."/>
        </authorList>
    </citation>
    <scope>NUCLEOTIDE SEQUENCE [LARGE SCALE GENOMIC DNA]</scope>
    <source>
        <strain evidence="7 8">JC162</strain>
    </source>
</reference>